<dbReference type="Proteomes" id="UP001226867">
    <property type="component" value="Unassembled WGS sequence"/>
</dbReference>
<feature type="signal peptide" evidence="1">
    <location>
        <begin position="1"/>
        <end position="25"/>
    </location>
</feature>
<evidence type="ECO:0000313" key="3">
    <source>
        <dbReference type="Proteomes" id="UP001226867"/>
    </source>
</evidence>
<dbReference type="PROSITE" id="PS51257">
    <property type="entry name" value="PROKAR_LIPOPROTEIN"/>
    <property type="match status" value="1"/>
</dbReference>
<evidence type="ECO:0000256" key="1">
    <source>
        <dbReference type="SAM" id="SignalP"/>
    </source>
</evidence>
<organism evidence="2 3">
    <name type="scientific">Variovorax ginsengisoli</name>
    <dbReference type="NCBI Taxonomy" id="363844"/>
    <lineage>
        <taxon>Bacteria</taxon>
        <taxon>Pseudomonadati</taxon>
        <taxon>Pseudomonadota</taxon>
        <taxon>Betaproteobacteria</taxon>
        <taxon>Burkholderiales</taxon>
        <taxon>Comamonadaceae</taxon>
        <taxon>Variovorax</taxon>
    </lineage>
</organism>
<keyword evidence="1" id="KW-0732">Signal</keyword>
<comment type="caution">
    <text evidence="2">The sequence shown here is derived from an EMBL/GenBank/DDBJ whole genome shotgun (WGS) entry which is preliminary data.</text>
</comment>
<gene>
    <name evidence="2" type="ORF">J2W36_003287</name>
</gene>
<protein>
    <recommendedName>
        <fullName evidence="4">Lipoprotein</fullName>
    </recommendedName>
</protein>
<proteinExistence type="predicted"/>
<dbReference type="RefSeq" id="WP_307690810.1">
    <property type="nucleotide sequence ID" value="NZ_JAUSRO010000010.1"/>
</dbReference>
<evidence type="ECO:0000313" key="2">
    <source>
        <dbReference type="EMBL" id="MDP9901021.1"/>
    </source>
</evidence>
<dbReference type="EMBL" id="JAUSRO010000010">
    <property type="protein sequence ID" value="MDP9901021.1"/>
    <property type="molecule type" value="Genomic_DNA"/>
</dbReference>
<evidence type="ECO:0008006" key="4">
    <source>
        <dbReference type="Google" id="ProtNLM"/>
    </source>
</evidence>
<sequence length="101" mass="10493">MKKILLLLASGTAMLLMGCAAVPGAKEGEVAPKISKYGDELRWDNVGSFGPVPPALAMTAAADCATLNKADTKYVATGYHSKALDLNGKPFPGGGYFCTKQ</sequence>
<name>A0ABT9SB84_9BURK</name>
<accession>A0ABT9SB84</accession>
<reference evidence="2 3" key="1">
    <citation type="submission" date="2023-07" db="EMBL/GenBank/DDBJ databases">
        <title>Sorghum-associated microbial communities from plants grown in Nebraska, USA.</title>
        <authorList>
            <person name="Schachtman D."/>
        </authorList>
    </citation>
    <scope>NUCLEOTIDE SEQUENCE [LARGE SCALE GENOMIC DNA]</scope>
    <source>
        <strain evidence="2 3">DS1607</strain>
    </source>
</reference>
<keyword evidence="3" id="KW-1185">Reference proteome</keyword>
<feature type="chain" id="PRO_5045410582" description="Lipoprotein" evidence="1">
    <location>
        <begin position="26"/>
        <end position="101"/>
    </location>
</feature>